<gene>
    <name evidence="2" type="ORF">V6N12_068694</name>
</gene>
<protein>
    <submittedName>
        <fullName evidence="2">Uncharacterized protein</fullName>
    </submittedName>
</protein>
<sequence length="133" mass="14950">MEEIHYSSNVAADAFDWNTPYEHLPSPFTPISVPPPPPADIPESSHAWKRKAHAARIITEDSSPELTANPTAPADPQEHTYSAKRQIRYHIITSDTEDEGNNDRPSSQMQRRSTWIASHGEEKTENFNTSKNA</sequence>
<comment type="caution">
    <text evidence="2">The sequence shown here is derived from an EMBL/GenBank/DDBJ whole genome shotgun (WGS) entry which is preliminary data.</text>
</comment>
<feature type="compositionally biased region" description="Polar residues" evidence="1">
    <location>
        <begin position="60"/>
        <end position="70"/>
    </location>
</feature>
<accession>A0ABR2FR69</accession>
<proteinExistence type="predicted"/>
<dbReference type="EMBL" id="JBBPBM010000005">
    <property type="protein sequence ID" value="KAK8584450.1"/>
    <property type="molecule type" value="Genomic_DNA"/>
</dbReference>
<evidence type="ECO:0000313" key="3">
    <source>
        <dbReference type="Proteomes" id="UP001472677"/>
    </source>
</evidence>
<evidence type="ECO:0000313" key="2">
    <source>
        <dbReference type="EMBL" id="KAK8584450.1"/>
    </source>
</evidence>
<reference evidence="2 3" key="1">
    <citation type="journal article" date="2024" name="G3 (Bethesda)">
        <title>Genome assembly of Hibiscus sabdariffa L. provides insights into metabolisms of medicinal natural products.</title>
        <authorList>
            <person name="Kim T."/>
        </authorList>
    </citation>
    <scope>NUCLEOTIDE SEQUENCE [LARGE SCALE GENOMIC DNA]</scope>
    <source>
        <strain evidence="2">TK-2024</strain>
        <tissue evidence="2">Old leaves</tissue>
    </source>
</reference>
<evidence type="ECO:0000256" key="1">
    <source>
        <dbReference type="SAM" id="MobiDB-lite"/>
    </source>
</evidence>
<feature type="region of interest" description="Disordered" evidence="1">
    <location>
        <begin position="28"/>
        <end position="133"/>
    </location>
</feature>
<organism evidence="2 3">
    <name type="scientific">Hibiscus sabdariffa</name>
    <name type="common">roselle</name>
    <dbReference type="NCBI Taxonomy" id="183260"/>
    <lineage>
        <taxon>Eukaryota</taxon>
        <taxon>Viridiplantae</taxon>
        <taxon>Streptophyta</taxon>
        <taxon>Embryophyta</taxon>
        <taxon>Tracheophyta</taxon>
        <taxon>Spermatophyta</taxon>
        <taxon>Magnoliopsida</taxon>
        <taxon>eudicotyledons</taxon>
        <taxon>Gunneridae</taxon>
        <taxon>Pentapetalae</taxon>
        <taxon>rosids</taxon>
        <taxon>malvids</taxon>
        <taxon>Malvales</taxon>
        <taxon>Malvaceae</taxon>
        <taxon>Malvoideae</taxon>
        <taxon>Hibiscus</taxon>
    </lineage>
</organism>
<dbReference type="Proteomes" id="UP001472677">
    <property type="component" value="Unassembled WGS sequence"/>
</dbReference>
<name>A0ABR2FR69_9ROSI</name>
<keyword evidence="3" id="KW-1185">Reference proteome</keyword>
<feature type="compositionally biased region" description="Polar residues" evidence="1">
    <location>
        <begin position="103"/>
        <end position="116"/>
    </location>
</feature>